<sequence length="391" mass="44337">MFWFPRFLQSPKKRDVSVSASGFEPEEHPTPFLGKVLLVMMTIVLFFFGWRGLDDLGEIPARPDRLSSCFVAVEEPAFTRGDLRFVASLDPKRPETFPSYIFDDFRGCTFSSFEREAGVPDAFRAAADAQQRVAAQQTKLNQSETQIRQYERQYNISLLERISDEEALRAVPEQLRATIRSLDGQRAQAKEDLQRAEAEYSEELPPLTAAYRVAGDAYERAWAGYKFWVFLLELLFTVPFFGVALRFYRRLHGRASPHTVIAIPIVAVAALLLSRVFLVYFWSLFLADLLLFLFSVLARLAIFRTLLYYIGMLIAVAIFGGSVYRLQTAVFAPERVRLRRLRAKKCPACEFPLELAESFCPGCGKQIRAACPQCGKLRYVGMGHCPSCGKA</sequence>
<reference evidence="4 5" key="1">
    <citation type="journal article" date="2016" name="Nat. Commun.">
        <title>Thousands of microbial genomes shed light on interconnected biogeochemical processes in an aquifer system.</title>
        <authorList>
            <person name="Anantharaman K."/>
            <person name="Brown C.T."/>
            <person name="Hug L.A."/>
            <person name="Sharon I."/>
            <person name="Castelle C.J."/>
            <person name="Probst A.J."/>
            <person name="Thomas B.C."/>
            <person name="Singh A."/>
            <person name="Wilkins M.J."/>
            <person name="Karaoz U."/>
            <person name="Brodie E.L."/>
            <person name="Williams K.H."/>
            <person name="Hubbard S.S."/>
            <person name="Banfield J.F."/>
        </authorList>
    </citation>
    <scope>NUCLEOTIDE SEQUENCE [LARGE SCALE GENOMIC DNA]</scope>
    <source>
        <strain evidence="5">RIFCSPHIGHO2_01_FULL_58_15</strain>
    </source>
</reference>
<feature type="transmembrane region" description="Helical" evidence="2">
    <location>
        <begin position="32"/>
        <end position="53"/>
    </location>
</feature>
<evidence type="ECO:0000256" key="1">
    <source>
        <dbReference type="SAM" id="Coils"/>
    </source>
</evidence>
<evidence type="ECO:0000256" key="2">
    <source>
        <dbReference type="SAM" id="Phobius"/>
    </source>
</evidence>
<accession>A0A1G2PMF5</accession>
<feature type="domain" description="DZANK-type" evidence="3">
    <location>
        <begin position="346"/>
        <end position="389"/>
    </location>
</feature>
<evidence type="ECO:0000259" key="3">
    <source>
        <dbReference type="Pfam" id="PF12773"/>
    </source>
</evidence>
<gene>
    <name evidence="4" type="ORF">A2682_03380</name>
</gene>
<dbReference type="Proteomes" id="UP000178690">
    <property type="component" value="Unassembled WGS sequence"/>
</dbReference>
<protein>
    <recommendedName>
        <fullName evidence="3">DZANK-type domain-containing protein</fullName>
    </recommendedName>
</protein>
<feature type="transmembrane region" description="Helical" evidence="2">
    <location>
        <begin position="227"/>
        <end position="249"/>
    </location>
</feature>
<dbReference type="AlphaFoldDB" id="A0A1G2PMF5"/>
<dbReference type="STRING" id="1802363.A2682_03380"/>
<keyword evidence="2" id="KW-1133">Transmembrane helix</keyword>
<dbReference type="EMBL" id="MHST01000008">
    <property type="protein sequence ID" value="OHA49525.1"/>
    <property type="molecule type" value="Genomic_DNA"/>
</dbReference>
<feature type="transmembrane region" description="Helical" evidence="2">
    <location>
        <begin position="255"/>
        <end position="273"/>
    </location>
</feature>
<feature type="coiled-coil region" evidence="1">
    <location>
        <begin position="126"/>
        <end position="199"/>
    </location>
</feature>
<feature type="transmembrane region" description="Helical" evidence="2">
    <location>
        <begin position="308"/>
        <end position="332"/>
    </location>
</feature>
<comment type="caution">
    <text evidence="4">The sequence shown here is derived from an EMBL/GenBank/DDBJ whole genome shotgun (WGS) entry which is preliminary data.</text>
</comment>
<dbReference type="InterPro" id="IPR025874">
    <property type="entry name" value="DZR"/>
</dbReference>
<keyword evidence="1" id="KW-0175">Coiled coil</keyword>
<evidence type="ECO:0000313" key="4">
    <source>
        <dbReference type="EMBL" id="OHA49525.1"/>
    </source>
</evidence>
<feature type="transmembrane region" description="Helical" evidence="2">
    <location>
        <begin position="280"/>
        <end position="302"/>
    </location>
</feature>
<name>A0A1G2PMF5_TERXR</name>
<keyword evidence="2" id="KW-0472">Membrane</keyword>
<dbReference type="Pfam" id="PF12773">
    <property type="entry name" value="DZR"/>
    <property type="match status" value="1"/>
</dbReference>
<evidence type="ECO:0000313" key="5">
    <source>
        <dbReference type="Proteomes" id="UP000178690"/>
    </source>
</evidence>
<proteinExistence type="predicted"/>
<organism evidence="4 5">
    <name type="scientific">Terrybacteria sp. (strain RIFCSPHIGHO2_01_FULL_58_15)</name>
    <dbReference type="NCBI Taxonomy" id="1802363"/>
    <lineage>
        <taxon>Bacteria</taxon>
        <taxon>Candidatus Terryibacteriota</taxon>
    </lineage>
</organism>
<keyword evidence="2" id="KW-0812">Transmembrane</keyword>